<keyword evidence="1" id="KW-0732">Signal</keyword>
<organism evidence="2 3">
    <name type="scientific">Blumeria graminis f. sp. tritici</name>
    <dbReference type="NCBI Taxonomy" id="62690"/>
    <lineage>
        <taxon>Eukaryota</taxon>
        <taxon>Fungi</taxon>
        <taxon>Dikarya</taxon>
        <taxon>Ascomycota</taxon>
        <taxon>Pezizomycotina</taxon>
        <taxon>Leotiomycetes</taxon>
        <taxon>Erysiphales</taxon>
        <taxon>Erysiphaceae</taxon>
        <taxon>Blumeria</taxon>
    </lineage>
</organism>
<sequence>MQTSPLSACLVIWLTSLVSVVQCEWKCDNNCVIESSHLRKSKDIPMNENREHYRLGVPDSIKDLRWRDVKVPDSFLNIGGRYYSYQAVYMPDGSVHSVWMIHYGPDKHEFKSCKYL</sequence>
<accession>A0A9X9L7D8</accession>
<name>A0A9X9L7D8_BLUGR</name>
<feature type="chain" id="PRO_5040735939" evidence="1">
    <location>
        <begin position="24"/>
        <end position="116"/>
    </location>
</feature>
<evidence type="ECO:0000313" key="2">
    <source>
        <dbReference type="EMBL" id="VCU39134.1"/>
    </source>
</evidence>
<dbReference type="Proteomes" id="UP000324639">
    <property type="component" value="Chromosome Bgt_-01"/>
</dbReference>
<keyword evidence="3" id="KW-1185">Reference proteome</keyword>
<dbReference type="EMBL" id="LR026984">
    <property type="protein sequence ID" value="VCU39134.1"/>
    <property type="molecule type" value="Genomic_DNA"/>
</dbReference>
<evidence type="ECO:0000313" key="3">
    <source>
        <dbReference type="Proteomes" id="UP000324639"/>
    </source>
</evidence>
<reference evidence="2 3" key="1">
    <citation type="submission" date="2018-08" db="EMBL/GenBank/DDBJ databases">
        <authorList>
            <person name="Muller C M."/>
        </authorList>
    </citation>
    <scope>NUCLEOTIDE SEQUENCE [LARGE SCALE GENOMIC DNA]</scope>
</reference>
<proteinExistence type="predicted"/>
<feature type="signal peptide" evidence="1">
    <location>
        <begin position="1"/>
        <end position="23"/>
    </location>
</feature>
<gene>
    <name evidence="2" type="ORF">BGT96224V316_LOCUS383</name>
</gene>
<dbReference type="AlphaFoldDB" id="A0A9X9L7D8"/>
<protein>
    <submittedName>
        <fullName evidence="2">Bgt-51256</fullName>
    </submittedName>
</protein>
<evidence type="ECO:0000256" key="1">
    <source>
        <dbReference type="SAM" id="SignalP"/>
    </source>
</evidence>